<organism evidence="2 3">
    <name type="scientific">Candidatus Macondimonas diazotrophica</name>
    <dbReference type="NCBI Taxonomy" id="2305248"/>
    <lineage>
        <taxon>Bacteria</taxon>
        <taxon>Pseudomonadati</taxon>
        <taxon>Pseudomonadota</taxon>
        <taxon>Gammaproteobacteria</taxon>
        <taxon>Chromatiales</taxon>
        <taxon>Ectothiorhodospiraceae</taxon>
        <taxon>Candidatus Macondimonas</taxon>
    </lineage>
</organism>
<feature type="transmembrane region" description="Helical" evidence="1">
    <location>
        <begin position="196"/>
        <end position="219"/>
    </location>
</feature>
<dbReference type="InterPro" id="IPR030802">
    <property type="entry name" value="Permease_MalE"/>
</dbReference>
<proteinExistence type="predicted"/>
<keyword evidence="1" id="KW-1133">Transmembrane helix</keyword>
<dbReference type="PANTHER" id="PTHR30188:SF3">
    <property type="entry name" value="ABC TRANSPORTER PERMEASE"/>
    <property type="match status" value="1"/>
</dbReference>
<protein>
    <submittedName>
        <fullName evidence="2">ABC transporter permease</fullName>
    </submittedName>
</protein>
<dbReference type="RefSeq" id="WP_135280557.1">
    <property type="nucleotide sequence ID" value="NZ_SRIO01000001.1"/>
</dbReference>
<keyword evidence="1" id="KW-0472">Membrane</keyword>
<dbReference type="EMBL" id="SRIO01000001">
    <property type="protein sequence ID" value="TFZ84197.1"/>
    <property type="molecule type" value="Genomic_DNA"/>
</dbReference>
<accession>A0A4Z0FEG8</accession>
<dbReference type="OrthoDB" id="9810518at2"/>
<feature type="transmembrane region" description="Helical" evidence="1">
    <location>
        <begin position="165"/>
        <end position="184"/>
    </location>
</feature>
<feature type="transmembrane region" description="Helical" evidence="1">
    <location>
        <begin position="258"/>
        <end position="282"/>
    </location>
</feature>
<keyword evidence="3" id="KW-1185">Reference proteome</keyword>
<feature type="transmembrane region" description="Helical" evidence="1">
    <location>
        <begin position="302"/>
        <end position="325"/>
    </location>
</feature>
<evidence type="ECO:0000256" key="1">
    <source>
        <dbReference type="SAM" id="Phobius"/>
    </source>
</evidence>
<keyword evidence="1" id="KW-0812">Transmembrane</keyword>
<reference evidence="2 3" key="1">
    <citation type="journal article" date="2019" name="ISME J.">
        <title>Candidatus Macondimonas diazotrophica, a novel gammaproteobacterial genus dominating crude-oil-contaminated coastal sediments.</title>
        <authorList>
            <person name="Karthikeyan S."/>
            <person name="Konstantinidis K."/>
        </authorList>
    </citation>
    <scope>NUCLEOTIDE SEQUENCE [LARGE SCALE GENOMIC DNA]</scope>
    <source>
        <strain evidence="2 3">KTK01</strain>
    </source>
</reference>
<dbReference type="AlphaFoldDB" id="A0A4Z0FEG8"/>
<evidence type="ECO:0000313" key="3">
    <source>
        <dbReference type="Proteomes" id="UP000297890"/>
    </source>
</evidence>
<dbReference type="Proteomes" id="UP000297890">
    <property type="component" value="Unassembled WGS sequence"/>
</dbReference>
<dbReference type="GO" id="GO:0005548">
    <property type="term" value="F:phospholipid transporter activity"/>
    <property type="evidence" value="ECO:0007669"/>
    <property type="project" value="TreeGrafter"/>
</dbReference>
<comment type="caution">
    <text evidence="2">The sequence shown here is derived from an EMBL/GenBank/DDBJ whole genome shotgun (WGS) entry which is preliminary data.</text>
</comment>
<name>A0A4Z0FEG8_9GAMM</name>
<dbReference type="GO" id="GO:0043190">
    <property type="term" value="C:ATP-binding cassette (ABC) transporter complex"/>
    <property type="evidence" value="ECO:0007669"/>
    <property type="project" value="InterPro"/>
</dbReference>
<sequence length="373" mass="40509">MPNNAPRLSAEQDGTTRRVTLCGPWVLRHLSGSLNALRKQLARCGKDPEILWDLESVDSLDSTGALLLWRHWGEQRPSRLQLRPEYEPLFQRLEQMPPPASRPSRQWLEPVAQLGGAILNGLTHLRELTALLGQLILDLLSLFTQPARAPLREISANIHKAGGRALLITGLVGLLIGIVMSYLSALQLRLLGGERFIVNLMGLAVTRELGPLLAAILIAGRSGSAITAELGVMRLTQELDALATMGISPYKRVLLPKVIALAIAMPLLAFWTMAAAVFGGMLVARSELNITFGQFLTDLPGAIPIVTYWIALIKSIAFGVVIGLVSCHFGLRIKPNTESLGHETTNAVVTAITLVILTDAVFAVSLRDVGWQE</sequence>
<gene>
    <name evidence="2" type="ORF">E4680_01280</name>
</gene>
<dbReference type="Pfam" id="PF02405">
    <property type="entry name" value="MlaE"/>
    <property type="match status" value="1"/>
</dbReference>
<evidence type="ECO:0000313" key="2">
    <source>
        <dbReference type="EMBL" id="TFZ84197.1"/>
    </source>
</evidence>
<feature type="transmembrane region" description="Helical" evidence="1">
    <location>
        <begin position="346"/>
        <end position="366"/>
    </location>
</feature>
<dbReference type="PANTHER" id="PTHR30188">
    <property type="entry name" value="ABC TRANSPORTER PERMEASE PROTEIN-RELATED"/>
    <property type="match status" value="1"/>
</dbReference>